<organism evidence="1 2">
    <name type="scientific">Psychrosphaera algicola</name>
    <dbReference type="NCBI Taxonomy" id="3023714"/>
    <lineage>
        <taxon>Bacteria</taxon>
        <taxon>Pseudomonadati</taxon>
        <taxon>Pseudomonadota</taxon>
        <taxon>Gammaproteobacteria</taxon>
        <taxon>Alteromonadales</taxon>
        <taxon>Pseudoalteromonadaceae</taxon>
        <taxon>Psychrosphaera</taxon>
    </lineage>
</organism>
<evidence type="ECO:0000313" key="2">
    <source>
        <dbReference type="Proteomes" id="UP001528411"/>
    </source>
</evidence>
<dbReference type="RefSeq" id="WP_272181821.1">
    <property type="nucleotide sequence ID" value="NZ_JAQOMS010000002.1"/>
</dbReference>
<gene>
    <name evidence="1" type="ORF">PN838_20615</name>
</gene>
<name>A0ABT5FHN1_9GAMM</name>
<reference evidence="1 2" key="1">
    <citation type="submission" date="2023-01" db="EMBL/GenBank/DDBJ databases">
        <title>Psychrosphaera sp. nov., isolated from marine algae.</title>
        <authorList>
            <person name="Bayburt H."/>
            <person name="Choi B.J."/>
            <person name="Kim J.M."/>
            <person name="Choi D.G."/>
            <person name="Jeon C.O."/>
        </authorList>
    </citation>
    <scope>NUCLEOTIDE SEQUENCE [LARGE SCALE GENOMIC DNA]</scope>
    <source>
        <strain evidence="1 2">G1-22</strain>
    </source>
</reference>
<accession>A0ABT5FHN1</accession>
<proteinExistence type="predicted"/>
<sequence length="77" mass="8895">MPHKAIATMAEIHQLEPNLDNTEKQQYASELAELYQQVGNYYHAIEYTQAAFNFAISNQNVRDAVMFGQRLASYFYS</sequence>
<evidence type="ECO:0000313" key="1">
    <source>
        <dbReference type="EMBL" id="MDC2890705.1"/>
    </source>
</evidence>
<comment type="caution">
    <text evidence="1">The sequence shown here is derived from an EMBL/GenBank/DDBJ whole genome shotgun (WGS) entry which is preliminary data.</text>
</comment>
<dbReference type="EMBL" id="JAQOMS010000002">
    <property type="protein sequence ID" value="MDC2890705.1"/>
    <property type="molecule type" value="Genomic_DNA"/>
</dbReference>
<keyword evidence="2" id="KW-1185">Reference proteome</keyword>
<protein>
    <recommendedName>
        <fullName evidence="3">Tetratricopeptide repeat protein</fullName>
    </recommendedName>
</protein>
<dbReference type="Proteomes" id="UP001528411">
    <property type="component" value="Unassembled WGS sequence"/>
</dbReference>
<evidence type="ECO:0008006" key="3">
    <source>
        <dbReference type="Google" id="ProtNLM"/>
    </source>
</evidence>